<evidence type="ECO:0000256" key="3">
    <source>
        <dbReference type="ARBA" id="ARBA00023004"/>
    </source>
</evidence>
<keyword evidence="1" id="KW-0479">Metal-binding</keyword>
<dbReference type="Pfam" id="PF02662">
    <property type="entry name" value="FlpD"/>
    <property type="match status" value="1"/>
</dbReference>
<reference evidence="6 7" key="1">
    <citation type="journal article" date="2016" name="Nat. Commun.">
        <title>Thousands of microbial genomes shed light on interconnected biogeochemical processes in an aquifer system.</title>
        <authorList>
            <person name="Anantharaman K."/>
            <person name="Brown C.T."/>
            <person name="Hug L.A."/>
            <person name="Sharon I."/>
            <person name="Castelle C.J."/>
            <person name="Probst A.J."/>
            <person name="Thomas B.C."/>
            <person name="Singh A."/>
            <person name="Wilkins M.J."/>
            <person name="Karaoz U."/>
            <person name="Brodie E.L."/>
            <person name="Williams K.H."/>
            <person name="Hubbard S.S."/>
            <person name="Banfield J.F."/>
        </authorList>
    </citation>
    <scope>NUCLEOTIDE SEQUENCE [LARGE SCALE GENOMIC DNA]</scope>
</reference>
<evidence type="ECO:0000313" key="6">
    <source>
        <dbReference type="EMBL" id="OGD74738.1"/>
    </source>
</evidence>
<dbReference type="STRING" id="1817816.A2Y64_08870"/>
<dbReference type="GO" id="GO:0051536">
    <property type="term" value="F:iron-sulfur cluster binding"/>
    <property type="evidence" value="ECO:0007669"/>
    <property type="project" value="UniProtKB-KW"/>
</dbReference>
<feature type="domain" description="F420-non-reducing hydrogenase iron-sulfur subunit D" evidence="5">
    <location>
        <begin position="20"/>
        <end position="141"/>
    </location>
</feature>
<protein>
    <recommendedName>
        <fullName evidence="5">F420-non-reducing hydrogenase iron-sulfur subunit D domain-containing protein</fullName>
    </recommendedName>
</protein>
<keyword evidence="3" id="KW-0408">Iron</keyword>
<evidence type="ECO:0000256" key="1">
    <source>
        <dbReference type="ARBA" id="ARBA00022723"/>
    </source>
</evidence>
<evidence type="ECO:0000256" key="2">
    <source>
        <dbReference type="ARBA" id="ARBA00023002"/>
    </source>
</evidence>
<organism evidence="6 7">
    <name type="scientific">Candidatus Coatesbacteria bacterium RBG_13_66_14</name>
    <dbReference type="NCBI Taxonomy" id="1817816"/>
    <lineage>
        <taxon>Bacteria</taxon>
        <taxon>Candidatus Coatesiibacteriota</taxon>
    </lineage>
</organism>
<dbReference type="GO" id="GO:0016491">
    <property type="term" value="F:oxidoreductase activity"/>
    <property type="evidence" value="ECO:0007669"/>
    <property type="project" value="UniProtKB-KW"/>
</dbReference>
<dbReference type="Proteomes" id="UP000177187">
    <property type="component" value="Unassembled WGS sequence"/>
</dbReference>
<dbReference type="EMBL" id="MFAF01000095">
    <property type="protein sequence ID" value="OGD74738.1"/>
    <property type="molecule type" value="Genomic_DNA"/>
</dbReference>
<sequence length="143" mass="15645">MGVTTEGKPAAEEKSLRPKVLVFCCNWSTYPGFQLSRLGEGDEGDREPIIITMCTGRLDPELILEAFSRGAWGVFVAGCPPDECEHNGNYKTRRRILLLKKTLGPLGVEPERLALEWVSTGESAKLAKLVGDFTARVAQLGPL</sequence>
<evidence type="ECO:0000259" key="5">
    <source>
        <dbReference type="Pfam" id="PF02662"/>
    </source>
</evidence>
<name>A0A1F5F512_9BACT</name>
<gene>
    <name evidence="6" type="ORF">A2Y64_08870</name>
</gene>
<keyword evidence="2" id="KW-0560">Oxidoreductase</keyword>
<keyword evidence="4" id="KW-0411">Iron-sulfur</keyword>
<dbReference type="AlphaFoldDB" id="A0A1F5F512"/>
<dbReference type="GO" id="GO:0046872">
    <property type="term" value="F:metal ion binding"/>
    <property type="evidence" value="ECO:0007669"/>
    <property type="project" value="UniProtKB-KW"/>
</dbReference>
<evidence type="ECO:0000313" key="7">
    <source>
        <dbReference type="Proteomes" id="UP000177187"/>
    </source>
</evidence>
<proteinExistence type="predicted"/>
<evidence type="ECO:0000256" key="4">
    <source>
        <dbReference type="ARBA" id="ARBA00023014"/>
    </source>
</evidence>
<comment type="caution">
    <text evidence="6">The sequence shown here is derived from an EMBL/GenBank/DDBJ whole genome shotgun (WGS) entry which is preliminary data.</text>
</comment>
<dbReference type="InterPro" id="IPR003813">
    <property type="entry name" value="MvhD/FlpD"/>
</dbReference>
<accession>A0A1F5F512</accession>